<keyword evidence="5" id="KW-0675">Receptor</keyword>
<evidence type="ECO:0000256" key="3">
    <source>
        <dbReference type="SAM" id="MobiDB-lite"/>
    </source>
</evidence>
<dbReference type="PANTHER" id="PTHR30069">
    <property type="entry name" value="TONB-DEPENDENT OUTER MEMBRANE RECEPTOR"/>
    <property type="match status" value="1"/>
</dbReference>
<dbReference type="EMBL" id="CP076724">
    <property type="protein sequence ID" value="QWV96424.1"/>
    <property type="molecule type" value="Genomic_DNA"/>
</dbReference>
<dbReference type="PROSITE" id="PS52016">
    <property type="entry name" value="TONB_DEPENDENT_REC_3"/>
    <property type="match status" value="1"/>
</dbReference>
<keyword evidence="2" id="KW-0813">Transport</keyword>
<gene>
    <name evidence="5" type="ORF">KP005_13715</name>
</gene>
<evidence type="ECO:0000256" key="1">
    <source>
        <dbReference type="ARBA" id="ARBA00022729"/>
    </source>
</evidence>
<accession>A0ABX8JDF2</accession>
<keyword evidence="2" id="KW-0472">Membrane</keyword>
<evidence type="ECO:0000313" key="5">
    <source>
        <dbReference type="EMBL" id="QWV96424.1"/>
    </source>
</evidence>
<name>A0ABX8JDF2_9BACT</name>
<keyword evidence="1" id="KW-0732">Signal</keyword>
<feature type="region of interest" description="Disordered" evidence="3">
    <location>
        <begin position="44"/>
        <end position="64"/>
    </location>
</feature>
<feature type="domain" description="TonB-dependent receptor plug" evidence="4">
    <location>
        <begin position="76"/>
        <end position="178"/>
    </location>
</feature>
<dbReference type="Proteomes" id="UP000683493">
    <property type="component" value="Chromosome"/>
</dbReference>
<proteinExistence type="inferred from homology"/>
<keyword evidence="2" id="KW-0812">Transmembrane</keyword>
<comment type="similarity">
    <text evidence="2">Belongs to the TonB-dependent receptor family.</text>
</comment>
<dbReference type="Pfam" id="PF07715">
    <property type="entry name" value="Plug"/>
    <property type="match status" value="1"/>
</dbReference>
<evidence type="ECO:0000259" key="4">
    <source>
        <dbReference type="Pfam" id="PF07715"/>
    </source>
</evidence>
<evidence type="ECO:0000313" key="6">
    <source>
        <dbReference type="Proteomes" id="UP000683493"/>
    </source>
</evidence>
<dbReference type="InterPro" id="IPR039426">
    <property type="entry name" value="TonB-dep_rcpt-like"/>
</dbReference>
<dbReference type="PANTHER" id="PTHR30069:SF53">
    <property type="entry name" value="COLICIN I RECEPTOR-RELATED"/>
    <property type="match status" value="1"/>
</dbReference>
<keyword evidence="6" id="KW-1185">Reference proteome</keyword>
<reference evidence="5 6" key="1">
    <citation type="submission" date="2021-06" db="EMBL/GenBank/DDBJ databases">
        <title>Gemonas diversity in paddy soil.</title>
        <authorList>
            <person name="Liu G."/>
        </authorList>
    </citation>
    <scope>NUCLEOTIDE SEQUENCE [LARGE SCALE GENOMIC DNA]</scope>
    <source>
        <strain evidence="5 6">RG29</strain>
    </source>
</reference>
<organism evidence="5 6">
    <name type="scientific">Geomonas diazotrophica</name>
    <dbReference type="NCBI Taxonomy" id="2843197"/>
    <lineage>
        <taxon>Bacteria</taxon>
        <taxon>Pseudomonadati</taxon>
        <taxon>Thermodesulfobacteriota</taxon>
        <taxon>Desulfuromonadia</taxon>
        <taxon>Geobacterales</taxon>
        <taxon>Geobacteraceae</taxon>
        <taxon>Geomonas</taxon>
    </lineage>
</organism>
<protein>
    <submittedName>
        <fullName evidence="5">TonB-dependent receptor plug domain-containing protein</fullName>
    </submittedName>
</protein>
<keyword evidence="2" id="KW-0998">Cell outer membrane</keyword>
<comment type="subcellular location">
    <subcellularLocation>
        <location evidence="2">Cell outer membrane</location>
        <topology evidence="2">Multi-pass membrane protein</topology>
    </subcellularLocation>
</comment>
<sequence>MFQKKTQLSTFFFTTGWILTGKVLRKILLASLLLLIPLAPLSARGEDGDEVTRSLGLSEEEPAGVSRLPRPASLIAENVTVVTAEQIARLNAHTVADVLQTVPGVQLDLLQTPGSILLYNVLGSSNRHILVQMDGVPQNFVSSENLAHLGLIPVQMVERIEIIKGAASAAWGSALGGVINIITKSPATDRGATGLASASIGTASTSDLRGEISGSREGLGYYLTGGTLRSNGLVPGNDVDFGHGFGKLTYDFANGARATLGLDVRHADLGLMRAAKYDVYETGEVRYLNGYLSLQVPLAQRLTLEVNGRGGVRNSVDRRGLISQGILFFTPEARETHQGYAADLNWGDAQNGLKTGVEFERIEVRQREPLQQIPGSNSDLGLTRYSFYANGTYTIGRFSLLPGVRVEHLNLLDDPVSATLGATLRLGDDTILRGYAARGYSLPLISRYGSPTGEVQHELQQVGTIQGGVESTAIPYLWLKGMLFHNNVWNIQEFDFQAGLLHKGKERRHGVDLELRTSPWHGLSLTGAYTFTDARNRSTGEELEGDLAGPRHAVKGSLSYDNPDAGLTCVLTANYSNWNLTVPGARAEATLWDLHLNQKLLPARENSPELFFSLRNIFDTKFYEYDFRPTAPRWFEVGGRFRF</sequence>
<evidence type="ECO:0000256" key="2">
    <source>
        <dbReference type="PROSITE-ProRule" id="PRU01360"/>
    </source>
</evidence>
<keyword evidence="2" id="KW-1134">Transmembrane beta strand</keyword>
<dbReference type="InterPro" id="IPR012910">
    <property type="entry name" value="Plug_dom"/>
</dbReference>